<evidence type="ECO:0000313" key="3">
    <source>
        <dbReference type="Proteomes" id="UP001176941"/>
    </source>
</evidence>
<name>A0ABN9A269_RANTA</name>
<gene>
    <name evidence="2" type="ORF">MRATA1EN1_LOCUS28043</name>
</gene>
<reference evidence="2" key="1">
    <citation type="submission" date="2023-04" db="EMBL/GenBank/DDBJ databases">
        <authorList>
            <consortium name="ELIXIR-Norway"/>
        </authorList>
    </citation>
    <scope>NUCLEOTIDE SEQUENCE [LARGE SCALE GENOMIC DNA]</scope>
</reference>
<sequence>MMEWFGKRRLTETAAGPSLQALFGCAVSVCPRQTASEAAVCSNAARLQKRKMEAPAEPLASGPRKSMEGRGNAGLDATPDISGRAGFSVLSSLECDMSLPGRLGAALPQPRPPQPGPATLAAPPGLLAAHGCPAVARRQAGSPAS</sequence>
<protein>
    <submittedName>
        <fullName evidence="2">Uncharacterized protein</fullName>
    </submittedName>
</protein>
<proteinExistence type="predicted"/>
<evidence type="ECO:0000313" key="2">
    <source>
        <dbReference type="EMBL" id="CAI9179081.1"/>
    </source>
</evidence>
<dbReference type="PROSITE" id="PS51257">
    <property type="entry name" value="PROKAR_LIPOPROTEIN"/>
    <property type="match status" value="1"/>
</dbReference>
<dbReference type="Proteomes" id="UP001176941">
    <property type="component" value="Chromosome 9"/>
</dbReference>
<organism evidence="2 3">
    <name type="scientific">Rangifer tarandus platyrhynchus</name>
    <name type="common">Svalbard reindeer</name>
    <dbReference type="NCBI Taxonomy" id="3082113"/>
    <lineage>
        <taxon>Eukaryota</taxon>
        <taxon>Metazoa</taxon>
        <taxon>Chordata</taxon>
        <taxon>Craniata</taxon>
        <taxon>Vertebrata</taxon>
        <taxon>Euteleostomi</taxon>
        <taxon>Mammalia</taxon>
        <taxon>Eutheria</taxon>
        <taxon>Laurasiatheria</taxon>
        <taxon>Artiodactyla</taxon>
        <taxon>Ruminantia</taxon>
        <taxon>Pecora</taxon>
        <taxon>Cervidae</taxon>
        <taxon>Odocoileinae</taxon>
        <taxon>Rangifer</taxon>
    </lineage>
</organism>
<feature type="region of interest" description="Disordered" evidence="1">
    <location>
        <begin position="101"/>
        <end position="126"/>
    </location>
</feature>
<feature type="compositionally biased region" description="Low complexity" evidence="1">
    <location>
        <begin position="117"/>
        <end position="126"/>
    </location>
</feature>
<dbReference type="EMBL" id="OX459945">
    <property type="protein sequence ID" value="CAI9179081.1"/>
    <property type="molecule type" value="Genomic_DNA"/>
</dbReference>
<accession>A0ABN9A269</accession>
<feature type="region of interest" description="Disordered" evidence="1">
    <location>
        <begin position="51"/>
        <end position="80"/>
    </location>
</feature>
<keyword evidence="3" id="KW-1185">Reference proteome</keyword>
<evidence type="ECO:0000256" key="1">
    <source>
        <dbReference type="SAM" id="MobiDB-lite"/>
    </source>
</evidence>